<keyword evidence="1" id="KW-0805">Transcription regulation</keyword>
<keyword evidence="2" id="KW-0238">DNA-binding</keyword>
<dbReference type="Pfam" id="PF07702">
    <property type="entry name" value="UTRA"/>
    <property type="match status" value="1"/>
</dbReference>
<dbReference type="CDD" id="cd07377">
    <property type="entry name" value="WHTH_GntR"/>
    <property type="match status" value="1"/>
</dbReference>
<evidence type="ECO:0000313" key="9">
    <source>
        <dbReference type="Proteomes" id="UP000218644"/>
    </source>
</evidence>
<sequence length="261" mass="28776">MTELHGAAKASHGAAGTLPPPSFSPLYRQIKDLLLQKLQAGQWQPGQAIPSEMELSQQLRVSQGTVRKAIDELAAENLLVRRQGKGTFVATHSEQQVQYRFLRLRPDAGDLDEEGAAQRHILQCKRSRASAELAAQLGLRSSDAVVHIRRTLSMQGVPSVLEDIWLPGNTFKGISTEQIASYPGPTYALLEKEFGVRMVRAVEKLKAIAAPDAQTAALLQVPPGSPLLAVERLAYTYNDVPMEVRHGLYRTDTHHYLNELN</sequence>
<dbReference type="PRINTS" id="PR00035">
    <property type="entry name" value="HTHGNTR"/>
</dbReference>
<dbReference type="Gene3D" id="1.10.10.10">
    <property type="entry name" value="Winged helix-like DNA-binding domain superfamily/Winged helix DNA-binding domain"/>
    <property type="match status" value="1"/>
</dbReference>
<dbReference type="Pfam" id="PF00392">
    <property type="entry name" value="GntR"/>
    <property type="match status" value="1"/>
</dbReference>
<dbReference type="SMART" id="SM00345">
    <property type="entry name" value="HTH_GNTR"/>
    <property type="match status" value="1"/>
</dbReference>
<accession>A0A2A2AQG6</accession>
<evidence type="ECO:0000313" key="6">
    <source>
        <dbReference type="EMBL" id="PAT38190.1"/>
    </source>
</evidence>
<dbReference type="InterPro" id="IPR036390">
    <property type="entry name" value="WH_DNA-bd_sf"/>
</dbReference>
<evidence type="ECO:0000256" key="3">
    <source>
        <dbReference type="ARBA" id="ARBA00023163"/>
    </source>
</evidence>
<dbReference type="PROSITE" id="PS50949">
    <property type="entry name" value="HTH_GNTR"/>
    <property type="match status" value="1"/>
</dbReference>
<dbReference type="RefSeq" id="WP_095538469.1">
    <property type="nucleotide sequence ID" value="NZ_NSJB01000001.1"/>
</dbReference>
<feature type="domain" description="HTH gntR-type" evidence="5">
    <location>
        <begin position="24"/>
        <end position="92"/>
    </location>
</feature>
<dbReference type="SUPFAM" id="SSF46785">
    <property type="entry name" value="Winged helix' DNA-binding domain"/>
    <property type="match status" value="1"/>
</dbReference>
<dbReference type="GO" id="GO:0045892">
    <property type="term" value="P:negative regulation of DNA-templated transcription"/>
    <property type="evidence" value="ECO:0007669"/>
    <property type="project" value="TreeGrafter"/>
</dbReference>
<accession>A0A2A2AHY6</accession>
<feature type="region of interest" description="Disordered" evidence="4">
    <location>
        <begin position="1"/>
        <end position="21"/>
    </location>
</feature>
<evidence type="ECO:0000313" key="8">
    <source>
        <dbReference type="Proteomes" id="UP000218054"/>
    </source>
</evidence>
<name>A0A2A2AQG6_9BURK</name>
<dbReference type="EMBL" id="NSJD01000012">
    <property type="protein sequence ID" value="PAT39879.1"/>
    <property type="molecule type" value="Genomic_DNA"/>
</dbReference>
<dbReference type="Proteomes" id="UP000218054">
    <property type="component" value="Unassembled WGS sequence"/>
</dbReference>
<comment type="caution">
    <text evidence="7">The sequence shown here is derived from an EMBL/GenBank/DDBJ whole genome shotgun (WGS) entry which is preliminary data.</text>
</comment>
<dbReference type="Gene3D" id="3.40.1410.10">
    <property type="entry name" value="Chorismate lyase-like"/>
    <property type="match status" value="1"/>
</dbReference>
<reference evidence="8 9" key="1">
    <citation type="submission" date="2017-08" db="EMBL/GenBank/DDBJ databases">
        <title>WGS of Clinical strains of the CDC Group NO-1 linked to zoonotic infections in humans.</title>
        <authorList>
            <person name="Bernier A.-M."/>
            <person name="Bernard K."/>
        </authorList>
    </citation>
    <scope>NUCLEOTIDE SEQUENCE [LARGE SCALE GENOMIC DNA]</scope>
    <source>
        <strain evidence="6 8">NML00-0135</strain>
        <strain evidence="7 9">NML79-0751</strain>
    </source>
</reference>
<dbReference type="InterPro" id="IPR028978">
    <property type="entry name" value="Chorismate_lyase_/UTRA_dom_sf"/>
</dbReference>
<dbReference type="GO" id="GO:0003700">
    <property type="term" value="F:DNA-binding transcription factor activity"/>
    <property type="evidence" value="ECO:0007669"/>
    <property type="project" value="InterPro"/>
</dbReference>
<dbReference type="Proteomes" id="UP000218644">
    <property type="component" value="Unassembled WGS sequence"/>
</dbReference>
<dbReference type="PANTHER" id="PTHR44846">
    <property type="entry name" value="MANNOSYL-D-GLYCERATE TRANSPORT/METABOLISM SYSTEM REPRESSOR MNGR-RELATED"/>
    <property type="match status" value="1"/>
</dbReference>
<evidence type="ECO:0000313" key="7">
    <source>
        <dbReference type="EMBL" id="PAT39879.1"/>
    </source>
</evidence>
<dbReference type="AlphaFoldDB" id="A0A2A2AQG6"/>
<dbReference type="FunFam" id="1.10.10.10:FF:000079">
    <property type="entry name" value="GntR family transcriptional regulator"/>
    <property type="match status" value="1"/>
</dbReference>
<dbReference type="InterPro" id="IPR011663">
    <property type="entry name" value="UTRA"/>
</dbReference>
<gene>
    <name evidence="7" type="ORF">CK623_08510</name>
    <name evidence="6" type="ORF">CK625_01375</name>
</gene>
<proteinExistence type="predicted"/>
<dbReference type="SMART" id="SM00866">
    <property type="entry name" value="UTRA"/>
    <property type="match status" value="1"/>
</dbReference>
<evidence type="ECO:0000256" key="4">
    <source>
        <dbReference type="SAM" id="MobiDB-lite"/>
    </source>
</evidence>
<dbReference type="PANTHER" id="PTHR44846:SF1">
    <property type="entry name" value="MANNOSYL-D-GLYCERATE TRANSPORT_METABOLISM SYSTEM REPRESSOR MNGR-RELATED"/>
    <property type="match status" value="1"/>
</dbReference>
<protein>
    <submittedName>
        <fullName evidence="7">GntR family transcriptional regulator</fullName>
    </submittedName>
</protein>
<feature type="compositionally biased region" description="Low complexity" evidence="4">
    <location>
        <begin position="1"/>
        <end position="16"/>
    </location>
</feature>
<evidence type="ECO:0000259" key="5">
    <source>
        <dbReference type="PROSITE" id="PS50949"/>
    </source>
</evidence>
<dbReference type="InterPro" id="IPR000524">
    <property type="entry name" value="Tscrpt_reg_HTH_GntR"/>
</dbReference>
<dbReference type="SUPFAM" id="SSF64288">
    <property type="entry name" value="Chorismate lyase-like"/>
    <property type="match status" value="1"/>
</dbReference>
<keyword evidence="3" id="KW-0804">Transcription</keyword>
<keyword evidence="8" id="KW-1185">Reference proteome</keyword>
<organism evidence="7 9">
    <name type="scientific">Vandammella animalimorsus</name>
    <dbReference type="NCBI Taxonomy" id="2029117"/>
    <lineage>
        <taxon>Bacteria</taxon>
        <taxon>Pseudomonadati</taxon>
        <taxon>Pseudomonadota</taxon>
        <taxon>Betaproteobacteria</taxon>
        <taxon>Burkholderiales</taxon>
        <taxon>Comamonadaceae</taxon>
        <taxon>Vandammella</taxon>
    </lineage>
</organism>
<dbReference type="InterPro" id="IPR036388">
    <property type="entry name" value="WH-like_DNA-bd_sf"/>
</dbReference>
<dbReference type="InterPro" id="IPR050679">
    <property type="entry name" value="Bact_HTH_transcr_reg"/>
</dbReference>
<evidence type="ECO:0000256" key="1">
    <source>
        <dbReference type="ARBA" id="ARBA00023015"/>
    </source>
</evidence>
<dbReference type="EMBL" id="NSJB01000001">
    <property type="protein sequence ID" value="PAT38190.1"/>
    <property type="molecule type" value="Genomic_DNA"/>
</dbReference>
<dbReference type="GO" id="GO:0003677">
    <property type="term" value="F:DNA binding"/>
    <property type="evidence" value="ECO:0007669"/>
    <property type="project" value="UniProtKB-KW"/>
</dbReference>
<evidence type="ECO:0000256" key="2">
    <source>
        <dbReference type="ARBA" id="ARBA00023125"/>
    </source>
</evidence>